<evidence type="ECO:0000313" key="3">
    <source>
        <dbReference type="EMBL" id="TFB01308.1"/>
    </source>
</evidence>
<feature type="compositionally biased region" description="Acidic residues" evidence="2">
    <location>
        <begin position="531"/>
        <end position="542"/>
    </location>
</feature>
<evidence type="ECO:0000313" key="4">
    <source>
        <dbReference type="Proteomes" id="UP001642720"/>
    </source>
</evidence>
<keyword evidence="4" id="KW-1185">Reference proteome</keyword>
<feature type="coiled-coil region" evidence="1">
    <location>
        <begin position="174"/>
        <end position="201"/>
    </location>
</feature>
<dbReference type="PANTHER" id="PTHR38407:SF1">
    <property type="entry name" value="PROTEIN IVY1"/>
    <property type="match status" value="1"/>
</dbReference>
<organism evidence="3 4">
    <name type="scientific">Trichoderma ghanense</name>
    <dbReference type="NCBI Taxonomy" id="65468"/>
    <lineage>
        <taxon>Eukaryota</taxon>
        <taxon>Fungi</taxon>
        <taxon>Dikarya</taxon>
        <taxon>Ascomycota</taxon>
        <taxon>Pezizomycotina</taxon>
        <taxon>Sordariomycetes</taxon>
        <taxon>Hypocreomycetidae</taxon>
        <taxon>Hypocreales</taxon>
        <taxon>Hypocreaceae</taxon>
        <taxon>Trichoderma</taxon>
    </lineage>
</organism>
<accession>A0ABY2GZ99</accession>
<evidence type="ECO:0000256" key="2">
    <source>
        <dbReference type="SAM" id="MobiDB-lite"/>
    </source>
</evidence>
<gene>
    <name evidence="3" type="ORF">CCMA1212_006754</name>
</gene>
<feature type="compositionally biased region" description="Pro residues" evidence="2">
    <location>
        <begin position="11"/>
        <end position="22"/>
    </location>
</feature>
<name>A0ABY2GZ99_9HYPO</name>
<dbReference type="InterPro" id="IPR037470">
    <property type="entry name" value="IVY1"/>
</dbReference>
<evidence type="ECO:0000256" key="1">
    <source>
        <dbReference type="SAM" id="Coils"/>
    </source>
</evidence>
<sequence length="576" mass="63427">MATPSASRPSTPTPSQLPPMPESPVYSLASTALPLSQYNLPLPPPPRPSHAVITNSDLERSQEAYAELLTSAKAYRVALAALSTAASTFGSALEACARLKEARSEPIGPAGAANMTASFTTKGQCTADTLMSASGVHHLIANHQQILSETVYRSFEVPLLHELDKWQTVISEEEETYQHNIKAQSREVKRLEKEGLKLHKQRRRDVARFRAHLVELTYKLDGLTSLHADHARTLLRESQETSARIVEASCSLVRAEVDIFESLARKGWSGGGLDDVLEKGQDLFAIEDDGAHGAGASGGEGVKLFSILPPKSILADTTSEQRSESLMMDGDRYQSLTAMASDPKPSGGDSESVFSADFNKPRNARPFSPQPIRRAPTDVTFDLLIGPASPNPQDDLFPPIPQEGIKEEHDDGDEAGHQQRDEEAFGQVRDHTLSDDSGERTERDFKHGESGEHEAHEEYGELGDHEDHRRDHEDPRGDHEDPRGDHEDPRGDHEVPRGDHEDPRGGHEADHEAGHGSDRESDRARELDRDHEEEERHEDDAEGERGRLLGFGFGSPFDDRDSLNPMNDLELSPEAT</sequence>
<comment type="caution">
    <text evidence="3">The sequence shown here is derived from an EMBL/GenBank/DDBJ whole genome shotgun (WGS) entry which is preliminary data.</text>
</comment>
<protein>
    <submittedName>
        <fullName evidence="3">Protein IVY1</fullName>
    </submittedName>
</protein>
<dbReference type="InterPro" id="IPR027267">
    <property type="entry name" value="AH/BAR_dom_sf"/>
</dbReference>
<dbReference type="PANTHER" id="PTHR38407">
    <property type="entry name" value="PROTEIN IVY1"/>
    <property type="match status" value="1"/>
</dbReference>
<feature type="compositionally biased region" description="Basic and acidic residues" evidence="2">
    <location>
        <begin position="404"/>
        <end position="530"/>
    </location>
</feature>
<feature type="region of interest" description="Disordered" evidence="2">
    <location>
        <begin position="1"/>
        <end position="26"/>
    </location>
</feature>
<dbReference type="Gene3D" id="1.20.1270.60">
    <property type="entry name" value="Arfaptin homology (AH) domain/BAR domain"/>
    <property type="match status" value="1"/>
</dbReference>
<dbReference type="GeneID" id="300578406"/>
<feature type="region of interest" description="Disordered" evidence="2">
    <location>
        <begin position="337"/>
        <end position="576"/>
    </location>
</feature>
<dbReference type="SUPFAM" id="SSF103657">
    <property type="entry name" value="BAR/IMD domain-like"/>
    <property type="match status" value="1"/>
</dbReference>
<proteinExistence type="predicted"/>
<feature type="compositionally biased region" description="Low complexity" evidence="2">
    <location>
        <begin position="1"/>
        <end position="10"/>
    </location>
</feature>
<dbReference type="EMBL" id="PPTA01000009">
    <property type="protein sequence ID" value="TFB01308.1"/>
    <property type="molecule type" value="Genomic_DNA"/>
</dbReference>
<keyword evidence="1" id="KW-0175">Coiled coil</keyword>
<dbReference type="Proteomes" id="UP001642720">
    <property type="component" value="Unassembled WGS sequence"/>
</dbReference>
<reference evidence="3 4" key="1">
    <citation type="submission" date="2018-01" db="EMBL/GenBank/DDBJ databases">
        <title>Genome characterization of the sugarcane-associated fungus Trichoderma ghanense CCMA-1212 and their application in lignocelulose bioconversion.</title>
        <authorList>
            <person name="Steindorff A.S."/>
            <person name="Mendes T.D."/>
            <person name="Vilela E.S.D."/>
            <person name="Rodrigues D.S."/>
            <person name="Formighieri E.F."/>
            <person name="Melo I.S."/>
            <person name="Favaro L.C.L."/>
        </authorList>
    </citation>
    <scope>NUCLEOTIDE SEQUENCE [LARGE SCALE GENOMIC DNA]</scope>
    <source>
        <strain evidence="3 4">CCMA-1212</strain>
    </source>
</reference>
<dbReference type="RefSeq" id="XP_073557509.1">
    <property type="nucleotide sequence ID" value="XM_073703956.1"/>
</dbReference>